<keyword evidence="2" id="KW-0813">Transport</keyword>
<dbReference type="EMBL" id="QAMZ01000029">
    <property type="protein sequence ID" value="PWL53963.1"/>
    <property type="molecule type" value="Genomic_DNA"/>
</dbReference>
<comment type="subcellular location">
    <subcellularLocation>
        <location evidence="1">Cell membrane</location>
        <topology evidence="1">Multi-pass membrane protein</topology>
    </subcellularLocation>
</comment>
<keyword evidence="4 7" id="KW-0812">Transmembrane</keyword>
<organism evidence="9 10">
    <name type="scientific">Clostridium cadaveris</name>
    <dbReference type="NCBI Taxonomy" id="1529"/>
    <lineage>
        <taxon>Bacteria</taxon>
        <taxon>Bacillati</taxon>
        <taxon>Bacillota</taxon>
        <taxon>Clostridia</taxon>
        <taxon>Eubacteriales</taxon>
        <taxon>Clostridiaceae</taxon>
        <taxon>Clostridium</taxon>
    </lineage>
</organism>
<dbReference type="PROSITE" id="PS50850">
    <property type="entry name" value="MFS"/>
    <property type="match status" value="1"/>
</dbReference>
<dbReference type="CDD" id="cd06173">
    <property type="entry name" value="MFS_MefA_like"/>
    <property type="match status" value="1"/>
</dbReference>
<dbReference type="Pfam" id="PF07690">
    <property type="entry name" value="MFS_1"/>
    <property type="match status" value="1"/>
</dbReference>
<dbReference type="InterPro" id="IPR011701">
    <property type="entry name" value="MFS"/>
</dbReference>
<feature type="transmembrane region" description="Helical" evidence="7">
    <location>
        <begin position="75"/>
        <end position="94"/>
    </location>
</feature>
<feature type="transmembrane region" description="Helical" evidence="7">
    <location>
        <begin position="315"/>
        <end position="342"/>
    </location>
</feature>
<evidence type="ECO:0000313" key="10">
    <source>
        <dbReference type="Proteomes" id="UP000246114"/>
    </source>
</evidence>
<dbReference type="Proteomes" id="UP000246114">
    <property type="component" value="Unassembled WGS sequence"/>
</dbReference>
<evidence type="ECO:0000256" key="4">
    <source>
        <dbReference type="ARBA" id="ARBA00022692"/>
    </source>
</evidence>
<feature type="domain" description="Major facilitator superfamily (MFS) profile" evidence="8">
    <location>
        <begin position="10"/>
        <end position="407"/>
    </location>
</feature>
<feature type="transmembrane region" description="Helical" evidence="7">
    <location>
        <begin position="100"/>
        <end position="118"/>
    </location>
</feature>
<dbReference type="GO" id="GO:0005886">
    <property type="term" value="C:plasma membrane"/>
    <property type="evidence" value="ECO:0007669"/>
    <property type="project" value="UniProtKB-SubCell"/>
</dbReference>
<feature type="transmembrane region" description="Helical" evidence="7">
    <location>
        <begin position="12"/>
        <end position="32"/>
    </location>
</feature>
<evidence type="ECO:0000313" key="9">
    <source>
        <dbReference type="EMBL" id="PWL53963.1"/>
    </source>
</evidence>
<evidence type="ECO:0000256" key="3">
    <source>
        <dbReference type="ARBA" id="ARBA00022475"/>
    </source>
</evidence>
<evidence type="ECO:0000256" key="7">
    <source>
        <dbReference type="SAM" id="Phobius"/>
    </source>
</evidence>
<feature type="transmembrane region" description="Helical" evidence="7">
    <location>
        <begin position="291"/>
        <end position="309"/>
    </location>
</feature>
<proteinExistence type="predicted"/>
<dbReference type="AlphaFoldDB" id="A0A316MBQ2"/>
<feature type="transmembrane region" description="Helical" evidence="7">
    <location>
        <begin position="354"/>
        <end position="377"/>
    </location>
</feature>
<comment type="caution">
    <text evidence="9">The sequence shown here is derived from an EMBL/GenBank/DDBJ whole genome shotgun (WGS) entry which is preliminary data.</text>
</comment>
<keyword evidence="6 7" id="KW-0472">Membrane</keyword>
<dbReference type="GO" id="GO:0022857">
    <property type="term" value="F:transmembrane transporter activity"/>
    <property type="evidence" value="ECO:0007669"/>
    <property type="project" value="InterPro"/>
</dbReference>
<evidence type="ECO:0000256" key="5">
    <source>
        <dbReference type="ARBA" id="ARBA00022989"/>
    </source>
</evidence>
<dbReference type="InterPro" id="IPR036259">
    <property type="entry name" value="MFS_trans_sf"/>
</dbReference>
<feature type="transmembrane region" description="Helical" evidence="7">
    <location>
        <begin position="44"/>
        <end position="68"/>
    </location>
</feature>
<dbReference type="SUPFAM" id="SSF103473">
    <property type="entry name" value="MFS general substrate transporter"/>
    <property type="match status" value="1"/>
</dbReference>
<accession>A0A316MBQ2</accession>
<evidence type="ECO:0000259" key="8">
    <source>
        <dbReference type="PROSITE" id="PS50850"/>
    </source>
</evidence>
<dbReference type="Gene3D" id="1.20.1250.20">
    <property type="entry name" value="MFS general substrate transporter like domains"/>
    <property type="match status" value="1"/>
</dbReference>
<name>A0A316MBQ2_9CLOT</name>
<feature type="transmembrane region" description="Helical" evidence="7">
    <location>
        <begin position="260"/>
        <end position="279"/>
    </location>
</feature>
<sequence>MKNTNLFSKDFTLVVAGQIISLFGNSILRFALPLYLLKETGSGAIFGIVTACSFLPMIVLSFLGGILADRVNKRNIMVALDFLTAIIILVLFVAIGRLHIVPLFIVVLMLLYGISGTYQPTVQASIPALVSEENILSAGAIINQIGALANLLGPIIGGMLFGAFGIIPILIISIVCFLASAIMEIFIYIPFEQRNNSIGMISIIKNDFYKSTNYIKNEKPILIKIIGLIAIFNLVLTAMLIVGIPILIVDILKMSDVLLGVSQGVLAMGGLCGGILTAVLSEKLKLSNSYYLLFLCSICVGVMAIPFLLDMTNMVCYVVMTATSFMIMGLATIFSVQMIATVQIETPPELVGKVIALMMSLAMSAQPIGQAIYGVAFDKFSNNAGAILISVMIVSVTISIVSRKIFRKIDM</sequence>
<gene>
    <name evidence="9" type="ORF">DBY38_06085</name>
</gene>
<protein>
    <submittedName>
        <fullName evidence="9">MFS transporter</fullName>
    </submittedName>
</protein>
<reference evidence="9 10" key="1">
    <citation type="submission" date="2018-03" db="EMBL/GenBank/DDBJ databases">
        <title>The uncultured portion of the human microbiome is neutrally assembled.</title>
        <authorList>
            <person name="Jeraldo P."/>
            <person name="Boardman L."/>
            <person name="White B.A."/>
            <person name="Nelson H."/>
            <person name="Goldenfeld N."/>
            <person name="Chia N."/>
        </authorList>
    </citation>
    <scope>NUCLEOTIDE SEQUENCE [LARGE SCALE GENOMIC DNA]</scope>
    <source>
        <strain evidence="9">CIM:MAG 903</strain>
    </source>
</reference>
<keyword evidence="5 7" id="KW-1133">Transmembrane helix</keyword>
<dbReference type="PANTHER" id="PTHR43266:SF9">
    <property type="entry name" value="PERMEASE, MAJOR FACILITATOR SUPERFAMILY-RELATED"/>
    <property type="match status" value="1"/>
</dbReference>
<evidence type="ECO:0000256" key="2">
    <source>
        <dbReference type="ARBA" id="ARBA00022448"/>
    </source>
</evidence>
<dbReference type="PANTHER" id="PTHR43266">
    <property type="entry name" value="MACROLIDE-EFFLUX PROTEIN"/>
    <property type="match status" value="1"/>
</dbReference>
<feature type="transmembrane region" description="Helical" evidence="7">
    <location>
        <begin position="138"/>
        <end position="160"/>
    </location>
</feature>
<feature type="transmembrane region" description="Helical" evidence="7">
    <location>
        <begin position="166"/>
        <end position="191"/>
    </location>
</feature>
<feature type="transmembrane region" description="Helical" evidence="7">
    <location>
        <begin position="221"/>
        <end position="248"/>
    </location>
</feature>
<evidence type="ECO:0000256" key="1">
    <source>
        <dbReference type="ARBA" id="ARBA00004651"/>
    </source>
</evidence>
<keyword evidence="3" id="KW-1003">Cell membrane</keyword>
<evidence type="ECO:0000256" key="6">
    <source>
        <dbReference type="ARBA" id="ARBA00023136"/>
    </source>
</evidence>
<feature type="transmembrane region" description="Helical" evidence="7">
    <location>
        <begin position="383"/>
        <end position="401"/>
    </location>
</feature>
<dbReference type="InterPro" id="IPR020846">
    <property type="entry name" value="MFS_dom"/>
</dbReference>